<keyword evidence="2" id="KW-1185">Reference proteome</keyword>
<accession>A0AAV9SC50</accession>
<dbReference type="AlphaFoldDB" id="A0AAV9SC50"/>
<dbReference type="EMBL" id="JAHHUM010000596">
    <property type="protein sequence ID" value="KAK5618876.1"/>
    <property type="molecule type" value="Genomic_DNA"/>
</dbReference>
<evidence type="ECO:0000313" key="1">
    <source>
        <dbReference type="EMBL" id="KAK5618876.1"/>
    </source>
</evidence>
<reference evidence="1 2" key="1">
    <citation type="submission" date="2021-06" db="EMBL/GenBank/DDBJ databases">
        <authorList>
            <person name="Palmer J.M."/>
        </authorList>
    </citation>
    <scope>NUCLEOTIDE SEQUENCE [LARGE SCALE GENOMIC DNA]</scope>
    <source>
        <strain evidence="1 2">MEX-2019</strain>
        <tissue evidence="1">Muscle</tissue>
    </source>
</reference>
<comment type="caution">
    <text evidence="1">The sequence shown here is derived from an EMBL/GenBank/DDBJ whole genome shotgun (WGS) entry which is preliminary data.</text>
</comment>
<evidence type="ECO:0000313" key="2">
    <source>
        <dbReference type="Proteomes" id="UP001311232"/>
    </source>
</evidence>
<proteinExistence type="predicted"/>
<sequence>MPGYWRGESGRKSNIGFSRSNVVSAVEHWTSSTPSSGTRGFMGVCPTSLHVLWMKQKTTSPKLVKYCSLNNKYWSGQMAAHTEPGSTGSFLLLKGSFPFHCHYMLIQEE</sequence>
<protein>
    <submittedName>
        <fullName evidence="1">Uncharacterized protein</fullName>
    </submittedName>
</protein>
<organism evidence="1 2">
    <name type="scientific">Crenichthys baileyi</name>
    <name type="common">White River springfish</name>
    <dbReference type="NCBI Taxonomy" id="28760"/>
    <lineage>
        <taxon>Eukaryota</taxon>
        <taxon>Metazoa</taxon>
        <taxon>Chordata</taxon>
        <taxon>Craniata</taxon>
        <taxon>Vertebrata</taxon>
        <taxon>Euteleostomi</taxon>
        <taxon>Actinopterygii</taxon>
        <taxon>Neopterygii</taxon>
        <taxon>Teleostei</taxon>
        <taxon>Neoteleostei</taxon>
        <taxon>Acanthomorphata</taxon>
        <taxon>Ovalentaria</taxon>
        <taxon>Atherinomorphae</taxon>
        <taxon>Cyprinodontiformes</taxon>
        <taxon>Goodeidae</taxon>
        <taxon>Crenichthys</taxon>
    </lineage>
</organism>
<gene>
    <name evidence="1" type="ORF">CRENBAI_009348</name>
</gene>
<name>A0AAV9SC50_9TELE</name>
<dbReference type="Proteomes" id="UP001311232">
    <property type="component" value="Unassembled WGS sequence"/>
</dbReference>